<accession>A0AAW1TM18</accession>
<dbReference type="PROSITE" id="PS50929">
    <property type="entry name" value="ABC_TM1F"/>
    <property type="match status" value="2"/>
</dbReference>
<dbReference type="Proteomes" id="UP001431783">
    <property type="component" value="Unassembled WGS sequence"/>
</dbReference>
<feature type="transmembrane region" description="Helical" evidence="9">
    <location>
        <begin position="810"/>
        <end position="837"/>
    </location>
</feature>
<dbReference type="CDD" id="cd03250">
    <property type="entry name" value="ABCC_MRP_domain1"/>
    <property type="match status" value="1"/>
</dbReference>
<dbReference type="FunFam" id="1.20.1560.10:FF:000014">
    <property type="entry name" value="Multidrug resistance-associated protein member 4"/>
    <property type="match status" value="1"/>
</dbReference>
<dbReference type="GO" id="GO:0016887">
    <property type="term" value="F:ATP hydrolysis activity"/>
    <property type="evidence" value="ECO:0007669"/>
    <property type="project" value="InterPro"/>
</dbReference>
<feature type="transmembrane region" description="Helical" evidence="9">
    <location>
        <begin position="910"/>
        <end position="931"/>
    </location>
</feature>
<evidence type="ECO:0000256" key="3">
    <source>
        <dbReference type="ARBA" id="ARBA00022692"/>
    </source>
</evidence>
<feature type="transmembrane region" description="Helical" evidence="9">
    <location>
        <begin position="271"/>
        <end position="295"/>
    </location>
</feature>
<evidence type="ECO:0000256" key="9">
    <source>
        <dbReference type="SAM" id="Phobius"/>
    </source>
</evidence>
<feature type="transmembrane region" description="Helical" evidence="9">
    <location>
        <begin position="93"/>
        <end position="115"/>
    </location>
</feature>
<feature type="domain" description="ABC transporter" evidence="10">
    <location>
        <begin position="1001"/>
        <end position="1234"/>
    </location>
</feature>
<proteinExistence type="predicted"/>
<dbReference type="EMBL" id="JARQZJ010000001">
    <property type="protein sequence ID" value="KAK9869668.1"/>
    <property type="molecule type" value="Genomic_DNA"/>
</dbReference>
<dbReference type="CDD" id="cd03244">
    <property type="entry name" value="ABCC_MRP_domain2"/>
    <property type="match status" value="1"/>
</dbReference>
<evidence type="ECO:0000256" key="4">
    <source>
        <dbReference type="ARBA" id="ARBA00022737"/>
    </source>
</evidence>
<comment type="caution">
    <text evidence="12">The sequence shown here is derived from an EMBL/GenBank/DDBJ whole genome shotgun (WGS) entry which is preliminary data.</text>
</comment>
<dbReference type="InterPro" id="IPR036640">
    <property type="entry name" value="ABC1_TM_sf"/>
</dbReference>
<dbReference type="FunFam" id="3.40.50.300:FF:000973">
    <property type="entry name" value="Multidrug resistance-associated protein 4"/>
    <property type="match status" value="1"/>
</dbReference>
<evidence type="ECO:0000256" key="5">
    <source>
        <dbReference type="ARBA" id="ARBA00022741"/>
    </source>
</evidence>
<dbReference type="SMART" id="SM00382">
    <property type="entry name" value="AAA"/>
    <property type="match status" value="2"/>
</dbReference>
<dbReference type="AlphaFoldDB" id="A0AAW1TM18"/>
<dbReference type="Gene3D" id="1.20.1560.10">
    <property type="entry name" value="ABC transporter type 1, transmembrane domain"/>
    <property type="match status" value="2"/>
</dbReference>
<dbReference type="SUPFAM" id="SSF90123">
    <property type="entry name" value="ABC transporter transmembrane region"/>
    <property type="match status" value="2"/>
</dbReference>
<comment type="subcellular location">
    <subcellularLocation>
        <location evidence="1">Membrane</location>
        <topology evidence="1">Multi-pass membrane protein</topology>
    </subcellularLocation>
</comment>
<dbReference type="GO" id="GO:0016020">
    <property type="term" value="C:membrane"/>
    <property type="evidence" value="ECO:0007669"/>
    <property type="project" value="UniProtKB-SubCell"/>
</dbReference>
<gene>
    <name evidence="12" type="ORF">WA026_003416</name>
</gene>
<feature type="transmembrane region" description="Helical" evidence="9">
    <location>
        <begin position="725"/>
        <end position="747"/>
    </location>
</feature>
<feature type="domain" description="ABC transporter" evidence="10">
    <location>
        <begin position="384"/>
        <end position="604"/>
    </location>
</feature>
<evidence type="ECO:0000313" key="13">
    <source>
        <dbReference type="Proteomes" id="UP001431783"/>
    </source>
</evidence>
<evidence type="ECO:0000256" key="7">
    <source>
        <dbReference type="ARBA" id="ARBA00022989"/>
    </source>
</evidence>
<evidence type="ECO:0000256" key="6">
    <source>
        <dbReference type="ARBA" id="ARBA00022840"/>
    </source>
</evidence>
<dbReference type="Pfam" id="PF00664">
    <property type="entry name" value="ABC_membrane"/>
    <property type="match status" value="2"/>
</dbReference>
<evidence type="ECO:0000256" key="1">
    <source>
        <dbReference type="ARBA" id="ARBA00004141"/>
    </source>
</evidence>
<dbReference type="GO" id="GO:0005524">
    <property type="term" value="F:ATP binding"/>
    <property type="evidence" value="ECO:0007669"/>
    <property type="project" value="UniProtKB-KW"/>
</dbReference>
<evidence type="ECO:0000313" key="12">
    <source>
        <dbReference type="EMBL" id="KAK9869668.1"/>
    </source>
</evidence>
<dbReference type="Pfam" id="PF00005">
    <property type="entry name" value="ABC_tran"/>
    <property type="match status" value="2"/>
</dbReference>
<dbReference type="PROSITE" id="PS50893">
    <property type="entry name" value="ABC_TRANSPORTER_2"/>
    <property type="match status" value="2"/>
</dbReference>
<evidence type="ECO:0000256" key="2">
    <source>
        <dbReference type="ARBA" id="ARBA00022448"/>
    </source>
</evidence>
<reference evidence="12 13" key="1">
    <citation type="submission" date="2023-03" db="EMBL/GenBank/DDBJ databases">
        <title>Genome insight into feeding habits of ladybird beetles.</title>
        <authorList>
            <person name="Li H.-S."/>
            <person name="Huang Y.-H."/>
            <person name="Pang H."/>
        </authorList>
    </citation>
    <scope>NUCLEOTIDE SEQUENCE [LARGE SCALE GENOMIC DNA]</scope>
    <source>
        <strain evidence="12">SYSU_2023b</strain>
        <tissue evidence="12">Whole body</tissue>
    </source>
</reference>
<dbReference type="PANTHER" id="PTHR24223:SF448">
    <property type="entry name" value="FI20146P1-RELATED"/>
    <property type="match status" value="1"/>
</dbReference>
<evidence type="ECO:0008006" key="14">
    <source>
        <dbReference type="Google" id="ProtNLM"/>
    </source>
</evidence>
<sequence>MRQASLIRRPKNPQANSNFLSKLTFWYTLKIFYNARGKEYDEDNLTQPLKEHESSVLGRKLATLWAEEKEKAYKKNQLPQLRIVLFRCFKWQILIYTVIATILEIIVKISLPLFLKLVLRYYSMDNQQKLDSGLIEEKYSYFMRILFIYTEPQGTIIAEEAAVFTLGLIFSNWLTVSFSHPFLMGVMHLGIYGILALVLVMPLEIWLSIRLLTLRYLAALKTDERVKEMSELLEAIQVIKMYTWENVLMDIIYKNRVIEVKYNQQMGYIKGIFMSFIIFSFRFSIFTISVAYILMGEQITAEKIFVVTSFLLILRQSVCVFFPNALALGAELQVSIIRIEEFLRTPEAAVGDPSPLNPGFSEEDTLGDDRLFRRAPSNSERSFLKITNASAKVDKEIVLKDITLEANPGALTVIIGPVGSGKSCLLHLILGELPTFEGDIDMEGIISYASQEPWLFPGSIRQNILLGREFKRKRYEEVCFVCALNTDFSLLPHGDQTLVGEKGSALSGGQRARVNLARAIYKEADIYILDDPLSAVDTNVGKHLFDECITGYISEKIVILVTHQLQYLDSADQIVLMKDGVIEALGDYEQLKDSGLVFSVFLTEQLLESGRKMDKSAAKERRASAYKAFAEISNRSVASVTFIDRDNQQPAQPKQVKEYRSEGKVDFSVYKQYFKSSGFPLVVTVMLTLFVLTQLLASGADLFIAKWISMEEHGSDKILSRNACMIIYTAIILACIIAALGRSFYFFNLCMAASINLHDDMFRSVVETRMHFFHQYGAGTILNRFSKDLGAIDEMLPNALIDSIQICLNLVGVVLVLGIINPYFLLPTGFMCILFYYMRNFFLKVSSNLKRLESTSRSPVFAHINSTFQGLATIRSNGAEHILTMEFDSHQDIHSSAWFMYIATSRAFGYWLDSICIIYITLIAYSFMFSYGQNDNVGLAITQVLNLTGMIQWGIRQSAELGNQMVSVERIIEYTKLEPEPNLRSDPAQQPPPDWPTSGTVEFSHAYMKYGPQDAHVLRDVSFIIQDKEKVGIVGRTGAGKSSLIAAMFRLAYFFGEVRIDNLDIGRLCLHDLRRKISIIPQVPVLFSGTLLYNLDPFGEFDIDFIMEVLIGLENKEALIYGTSCLQHIIVEGGANVSVGERQIICLARALLRNNKIIIMDEATANIDAQTDKFIQSIIRTKFANCTVLTVAHRLHTIMDSDKVLVMDAGQMAEFDHPYILLQDSSSLFSKMVEKTGEQMADSLKSIAKKTYEKLNPDIS</sequence>
<dbReference type="InterPro" id="IPR003439">
    <property type="entry name" value="ABC_transporter-like_ATP-bd"/>
</dbReference>
<dbReference type="InterPro" id="IPR027417">
    <property type="entry name" value="P-loop_NTPase"/>
</dbReference>
<evidence type="ECO:0000256" key="8">
    <source>
        <dbReference type="ARBA" id="ARBA00023136"/>
    </source>
</evidence>
<name>A0AAW1TM18_9CUCU</name>
<dbReference type="GO" id="GO:0140359">
    <property type="term" value="F:ABC-type transporter activity"/>
    <property type="evidence" value="ECO:0007669"/>
    <property type="project" value="InterPro"/>
</dbReference>
<feature type="transmembrane region" description="Helical" evidence="9">
    <location>
        <begin position="182"/>
        <end position="207"/>
    </location>
</feature>
<keyword evidence="13" id="KW-1185">Reference proteome</keyword>
<dbReference type="InterPro" id="IPR017871">
    <property type="entry name" value="ABC_transporter-like_CS"/>
</dbReference>
<evidence type="ECO:0000259" key="11">
    <source>
        <dbReference type="PROSITE" id="PS50929"/>
    </source>
</evidence>
<keyword evidence="8 9" id="KW-0472">Membrane</keyword>
<feature type="domain" description="ABC transmembrane type-1" evidence="11">
    <location>
        <begin position="685"/>
        <end position="967"/>
    </location>
</feature>
<dbReference type="InterPro" id="IPR011527">
    <property type="entry name" value="ABC1_TM_dom"/>
</dbReference>
<keyword evidence="2" id="KW-0813">Transport</keyword>
<dbReference type="InterPro" id="IPR050173">
    <property type="entry name" value="ABC_transporter_C-like"/>
</dbReference>
<dbReference type="InterPro" id="IPR003593">
    <property type="entry name" value="AAA+_ATPase"/>
</dbReference>
<feature type="domain" description="ABC transmembrane type-1" evidence="11">
    <location>
        <begin position="189"/>
        <end position="330"/>
    </location>
</feature>
<dbReference type="Gene3D" id="3.40.50.300">
    <property type="entry name" value="P-loop containing nucleotide triphosphate hydrolases"/>
    <property type="match status" value="2"/>
</dbReference>
<keyword evidence="3 9" id="KW-0812">Transmembrane</keyword>
<keyword evidence="5" id="KW-0547">Nucleotide-binding</keyword>
<dbReference type="PANTHER" id="PTHR24223">
    <property type="entry name" value="ATP-BINDING CASSETTE SUB-FAMILY C"/>
    <property type="match status" value="1"/>
</dbReference>
<dbReference type="PROSITE" id="PS00211">
    <property type="entry name" value="ABC_TRANSPORTER_1"/>
    <property type="match status" value="1"/>
</dbReference>
<evidence type="ECO:0000259" key="10">
    <source>
        <dbReference type="PROSITE" id="PS50893"/>
    </source>
</evidence>
<keyword evidence="4" id="KW-0677">Repeat</keyword>
<keyword evidence="6" id="KW-0067">ATP-binding</keyword>
<protein>
    <recommendedName>
        <fullName evidence="14">Multidrug resistance-associated protein lethal(2)03659</fullName>
    </recommendedName>
</protein>
<dbReference type="FunFam" id="3.40.50.300:FF:000163">
    <property type="entry name" value="Multidrug resistance-associated protein member 4"/>
    <property type="match status" value="1"/>
</dbReference>
<organism evidence="12 13">
    <name type="scientific">Henosepilachna vigintioctopunctata</name>
    <dbReference type="NCBI Taxonomy" id="420089"/>
    <lineage>
        <taxon>Eukaryota</taxon>
        <taxon>Metazoa</taxon>
        <taxon>Ecdysozoa</taxon>
        <taxon>Arthropoda</taxon>
        <taxon>Hexapoda</taxon>
        <taxon>Insecta</taxon>
        <taxon>Pterygota</taxon>
        <taxon>Neoptera</taxon>
        <taxon>Endopterygota</taxon>
        <taxon>Coleoptera</taxon>
        <taxon>Polyphaga</taxon>
        <taxon>Cucujiformia</taxon>
        <taxon>Coccinelloidea</taxon>
        <taxon>Coccinellidae</taxon>
        <taxon>Epilachninae</taxon>
        <taxon>Epilachnini</taxon>
        <taxon>Henosepilachna</taxon>
    </lineage>
</organism>
<keyword evidence="7 9" id="KW-1133">Transmembrane helix</keyword>
<feature type="transmembrane region" description="Helical" evidence="9">
    <location>
        <begin position="678"/>
        <end position="704"/>
    </location>
</feature>
<dbReference type="SUPFAM" id="SSF52540">
    <property type="entry name" value="P-loop containing nucleoside triphosphate hydrolases"/>
    <property type="match status" value="2"/>
</dbReference>